<dbReference type="SUPFAM" id="SSF51206">
    <property type="entry name" value="cAMP-binding domain-like"/>
    <property type="match status" value="1"/>
</dbReference>
<dbReference type="InterPro" id="IPR000719">
    <property type="entry name" value="Prot_kinase_dom"/>
</dbReference>
<proteinExistence type="inferred from homology"/>
<dbReference type="PROSITE" id="PS51285">
    <property type="entry name" value="AGC_KINASE_CTER"/>
    <property type="match status" value="1"/>
</dbReference>
<organism evidence="10">
    <name type="scientific">Entomoneis paludosa</name>
    <dbReference type="NCBI Taxonomy" id="265537"/>
    <lineage>
        <taxon>Eukaryota</taxon>
        <taxon>Sar</taxon>
        <taxon>Stramenopiles</taxon>
        <taxon>Ochrophyta</taxon>
        <taxon>Bacillariophyta</taxon>
        <taxon>Bacillariophyceae</taxon>
        <taxon>Bacillariophycidae</taxon>
        <taxon>Entomoneidaceae</taxon>
        <taxon>Entomoneis</taxon>
    </lineage>
</organism>
<dbReference type="Pfam" id="PF00069">
    <property type="entry name" value="Pkinase"/>
    <property type="match status" value="1"/>
</dbReference>
<protein>
    <recommendedName>
        <fullName evidence="11">cGMP-dependent protein kinase</fullName>
    </recommendedName>
</protein>
<reference evidence="10" key="1">
    <citation type="submission" date="2021-01" db="EMBL/GenBank/DDBJ databases">
        <authorList>
            <person name="Corre E."/>
            <person name="Pelletier E."/>
            <person name="Niang G."/>
            <person name="Scheremetjew M."/>
            <person name="Finn R."/>
            <person name="Kale V."/>
            <person name="Holt S."/>
            <person name="Cochrane G."/>
            <person name="Meng A."/>
            <person name="Brown T."/>
            <person name="Cohen L."/>
        </authorList>
    </citation>
    <scope>NUCLEOTIDE SEQUENCE</scope>
    <source>
        <strain evidence="10">CCMP125</strain>
    </source>
</reference>
<dbReference type="PROSITE" id="PS00107">
    <property type="entry name" value="PROTEIN_KINASE_ATP"/>
    <property type="match status" value="1"/>
</dbReference>
<evidence type="ECO:0000259" key="8">
    <source>
        <dbReference type="PROSITE" id="PS50011"/>
    </source>
</evidence>
<feature type="domain" description="AGC-kinase C-terminal" evidence="9">
    <location>
        <begin position="413"/>
        <end position="470"/>
    </location>
</feature>
<keyword evidence="3 6" id="KW-0547">Nucleotide-binding</keyword>
<dbReference type="SMART" id="SM00133">
    <property type="entry name" value="S_TK_X"/>
    <property type="match status" value="1"/>
</dbReference>
<evidence type="ECO:0000256" key="3">
    <source>
        <dbReference type="ARBA" id="ARBA00022741"/>
    </source>
</evidence>
<keyword evidence="4" id="KW-0418">Kinase</keyword>
<feature type="domain" description="Protein kinase" evidence="8">
    <location>
        <begin position="151"/>
        <end position="412"/>
    </location>
</feature>
<evidence type="ECO:0000256" key="4">
    <source>
        <dbReference type="ARBA" id="ARBA00022777"/>
    </source>
</evidence>
<dbReference type="EMBL" id="HBHT01016722">
    <property type="protein sequence ID" value="CAD9963941.1"/>
    <property type="molecule type" value="Transcribed_RNA"/>
</dbReference>
<dbReference type="InterPro" id="IPR018490">
    <property type="entry name" value="cNMP-bd_dom_sf"/>
</dbReference>
<dbReference type="InterPro" id="IPR000961">
    <property type="entry name" value="AGC-kinase_C"/>
</dbReference>
<evidence type="ECO:0000259" key="9">
    <source>
        <dbReference type="PROSITE" id="PS51285"/>
    </source>
</evidence>
<evidence type="ECO:0000256" key="7">
    <source>
        <dbReference type="RuleBase" id="RU000304"/>
    </source>
</evidence>
<dbReference type="GO" id="GO:0005952">
    <property type="term" value="C:cAMP-dependent protein kinase complex"/>
    <property type="evidence" value="ECO:0007669"/>
    <property type="project" value="TreeGrafter"/>
</dbReference>
<comment type="similarity">
    <text evidence="7">Belongs to the protein kinase superfamily.</text>
</comment>
<keyword evidence="1 7" id="KW-0723">Serine/threonine-protein kinase</keyword>
<dbReference type="GO" id="GO:0004691">
    <property type="term" value="F:cAMP-dependent protein kinase activity"/>
    <property type="evidence" value="ECO:0007669"/>
    <property type="project" value="TreeGrafter"/>
</dbReference>
<gene>
    <name evidence="10" type="ORF">APAL1065_LOCUS11158</name>
</gene>
<dbReference type="Gene3D" id="1.10.510.10">
    <property type="entry name" value="Transferase(Phosphotransferase) domain 1"/>
    <property type="match status" value="1"/>
</dbReference>
<evidence type="ECO:0000256" key="1">
    <source>
        <dbReference type="ARBA" id="ARBA00022527"/>
    </source>
</evidence>
<keyword evidence="5 6" id="KW-0067">ATP-binding</keyword>
<dbReference type="PANTHER" id="PTHR24353">
    <property type="entry name" value="CYCLIC NUCLEOTIDE-DEPENDENT PROTEIN KINASE"/>
    <property type="match status" value="1"/>
</dbReference>
<dbReference type="InterPro" id="IPR011009">
    <property type="entry name" value="Kinase-like_dom_sf"/>
</dbReference>
<dbReference type="Gene3D" id="3.30.200.20">
    <property type="entry name" value="Phosphorylase Kinase, domain 1"/>
    <property type="match status" value="1"/>
</dbReference>
<dbReference type="FunFam" id="1.10.510.10:FF:000210">
    <property type="entry name" value="Non-specific serine/threonine protein kinase"/>
    <property type="match status" value="1"/>
</dbReference>
<evidence type="ECO:0000256" key="5">
    <source>
        <dbReference type="ARBA" id="ARBA00022840"/>
    </source>
</evidence>
<dbReference type="InterPro" id="IPR008271">
    <property type="entry name" value="Ser/Thr_kinase_AS"/>
</dbReference>
<evidence type="ECO:0000256" key="2">
    <source>
        <dbReference type="ARBA" id="ARBA00022679"/>
    </source>
</evidence>
<accession>A0A7S2YAK3</accession>
<dbReference type="SMART" id="SM00220">
    <property type="entry name" value="S_TKc"/>
    <property type="match status" value="1"/>
</dbReference>
<evidence type="ECO:0008006" key="11">
    <source>
        <dbReference type="Google" id="ProtNLM"/>
    </source>
</evidence>
<evidence type="ECO:0000256" key="6">
    <source>
        <dbReference type="PROSITE-ProRule" id="PRU10141"/>
    </source>
</evidence>
<dbReference type="PROSITE" id="PS00108">
    <property type="entry name" value="PROTEIN_KINASE_ST"/>
    <property type="match status" value="1"/>
</dbReference>
<dbReference type="PROSITE" id="PS50011">
    <property type="entry name" value="PROTEIN_KINASE_DOM"/>
    <property type="match status" value="1"/>
</dbReference>
<dbReference type="AlphaFoldDB" id="A0A7S2YAK3"/>
<dbReference type="PANTHER" id="PTHR24353:SF143">
    <property type="entry name" value="PROTEIN KINASE DOMAIN-CONTAINING PROTEIN"/>
    <property type="match status" value="1"/>
</dbReference>
<name>A0A7S2YAK3_9STRA</name>
<feature type="binding site" evidence="6">
    <location>
        <position position="183"/>
    </location>
    <ligand>
        <name>ATP</name>
        <dbReference type="ChEBI" id="CHEBI:30616"/>
    </ligand>
</feature>
<dbReference type="GO" id="GO:0005524">
    <property type="term" value="F:ATP binding"/>
    <property type="evidence" value="ECO:0007669"/>
    <property type="project" value="UniProtKB-UniRule"/>
</dbReference>
<dbReference type="InterPro" id="IPR017441">
    <property type="entry name" value="Protein_kinase_ATP_BS"/>
</dbReference>
<keyword evidence="2" id="KW-0808">Transferase</keyword>
<sequence length="470" mass="53046">MGRKGLAAVQIINDTKLTNKMLDSLCKYIKAVEYKEGDAIMRIGKPTEAALYALRSGTVHLKGTTQDLVMDKVGMFGDDMLDLDAKTGKNGPNDSTKVNAPYSVVVTSPNVVVGVLLLKDCRKVFDTIYMGKGLPSKDDSIRYTQAKITDFTKHTILGAGTFGQVWLVSREDSMGEQRVYALKIQSKYELVKNHQAKGVVHEKNIMAELHHPFVACLIASFKDETFVYMLMDMVQGGELESIMHSETGDELSNDQAKFYTAGIVEGLSYMHRLGYVYRDLKPQNVLISNEGYPVIADFGFAKYVTQKTFTFCGTPLYLAPEIILNRGHNWGADHWSLGVLVYEMLTGFTPFYEEHMDQMELFRAIVQDKVHYPSSMTPEARSYITGLLQKNPRRRLGSGSHGLEELFWHPWLKDIDFAKLRHKEYKAPYVPVIGDPLDASNFEDWSSMEDKSDQKYPKLKASEAAVFDKF</sequence>
<evidence type="ECO:0000313" key="10">
    <source>
        <dbReference type="EMBL" id="CAD9963941.1"/>
    </source>
</evidence>
<dbReference type="SUPFAM" id="SSF56112">
    <property type="entry name" value="Protein kinase-like (PK-like)"/>
    <property type="match status" value="1"/>
</dbReference>